<name>A0A1C6W4Q9_9ACTN</name>
<dbReference type="EMBL" id="FMIC01000002">
    <property type="protein sequence ID" value="SCL73506.1"/>
    <property type="molecule type" value="Genomic_DNA"/>
</dbReference>
<dbReference type="Proteomes" id="UP000199343">
    <property type="component" value="Unassembled WGS sequence"/>
</dbReference>
<evidence type="ECO:0000313" key="2">
    <source>
        <dbReference type="Proteomes" id="UP000199343"/>
    </source>
</evidence>
<organism evidence="1 2">
    <name type="scientific">Micromonospora peucetia</name>
    <dbReference type="NCBI Taxonomy" id="47871"/>
    <lineage>
        <taxon>Bacteria</taxon>
        <taxon>Bacillati</taxon>
        <taxon>Actinomycetota</taxon>
        <taxon>Actinomycetes</taxon>
        <taxon>Micromonosporales</taxon>
        <taxon>Micromonosporaceae</taxon>
        <taxon>Micromonospora</taxon>
    </lineage>
</organism>
<gene>
    <name evidence="1" type="ORF">GA0070608_5794</name>
</gene>
<dbReference type="STRING" id="47871.GA0070608_5794"/>
<evidence type="ECO:0000313" key="1">
    <source>
        <dbReference type="EMBL" id="SCL73506.1"/>
    </source>
</evidence>
<sequence length="270" mass="30916">MPVSPATAGRCRRRRTTRPGRIAARLRVIRAFADHAGGYPWQWLPQMVDEWSMDLRSVRGLRRSTLRGYQEAVRLFCDYLTDPAYDWAAECQQRFGSHPVQVCHEWNTAVHVQEGEADPAKRAFTVVELQALFDYADEQVTRIRGVGRKGWLPAFRDATLLKVAYGYGLRRLGQLLQQPVRTRQRQALLLRRPNQLGGSLRLRRRLGPLLASGLVVQCRGHHGTLLTRHNARQVRPETPLDPQTRGAFGLTFRVRRGRCPFAAELAKWPH</sequence>
<protein>
    <recommendedName>
        <fullName evidence="3">Phage integrase, N-terminal SAM-like domain</fullName>
    </recommendedName>
</protein>
<reference evidence="2" key="1">
    <citation type="submission" date="2016-06" db="EMBL/GenBank/DDBJ databases">
        <authorList>
            <person name="Varghese N."/>
            <person name="Submissions Spin"/>
        </authorList>
    </citation>
    <scope>NUCLEOTIDE SEQUENCE [LARGE SCALE GENOMIC DNA]</scope>
    <source>
        <strain evidence="2">DSM 43363</strain>
    </source>
</reference>
<accession>A0A1C6W4Q9</accession>
<proteinExistence type="predicted"/>
<dbReference type="AlphaFoldDB" id="A0A1C6W4Q9"/>
<evidence type="ECO:0008006" key="3">
    <source>
        <dbReference type="Google" id="ProtNLM"/>
    </source>
</evidence>